<name>A0ACC0ZC85_9ROSI</name>
<dbReference type="Proteomes" id="UP001163603">
    <property type="component" value="Chromosome 2"/>
</dbReference>
<dbReference type="EMBL" id="CM047737">
    <property type="protein sequence ID" value="KAJ0048153.1"/>
    <property type="molecule type" value="Genomic_DNA"/>
</dbReference>
<accession>A0ACC0ZC85</accession>
<protein>
    <submittedName>
        <fullName evidence="1">Uncharacterized protein</fullName>
    </submittedName>
</protein>
<evidence type="ECO:0000313" key="2">
    <source>
        <dbReference type="Proteomes" id="UP001163603"/>
    </source>
</evidence>
<keyword evidence="2" id="KW-1185">Reference proteome</keyword>
<reference evidence="2" key="1">
    <citation type="journal article" date="2023" name="G3 (Bethesda)">
        <title>Genome assembly and association tests identify interacting loci associated with vigor, precocity, and sex in interspecific pistachio rootstocks.</title>
        <authorList>
            <person name="Palmer W."/>
            <person name="Jacygrad E."/>
            <person name="Sagayaradj S."/>
            <person name="Cavanaugh K."/>
            <person name="Han R."/>
            <person name="Bertier L."/>
            <person name="Beede B."/>
            <person name="Kafkas S."/>
            <person name="Golino D."/>
            <person name="Preece J."/>
            <person name="Michelmore R."/>
        </authorList>
    </citation>
    <scope>NUCLEOTIDE SEQUENCE [LARGE SCALE GENOMIC DNA]</scope>
</reference>
<evidence type="ECO:0000313" key="1">
    <source>
        <dbReference type="EMBL" id="KAJ0048153.1"/>
    </source>
</evidence>
<comment type="caution">
    <text evidence="1">The sequence shown here is derived from an EMBL/GenBank/DDBJ whole genome shotgun (WGS) entry which is preliminary data.</text>
</comment>
<gene>
    <name evidence="1" type="ORF">Pint_16002</name>
</gene>
<proteinExistence type="predicted"/>
<organism evidence="1 2">
    <name type="scientific">Pistacia integerrima</name>
    <dbReference type="NCBI Taxonomy" id="434235"/>
    <lineage>
        <taxon>Eukaryota</taxon>
        <taxon>Viridiplantae</taxon>
        <taxon>Streptophyta</taxon>
        <taxon>Embryophyta</taxon>
        <taxon>Tracheophyta</taxon>
        <taxon>Spermatophyta</taxon>
        <taxon>Magnoliopsida</taxon>
        <taxon>eudicotyledons</taxon>
        <taxon>Gunneridae</taxon>
        <taxon>Pentapetalae</taxon>
        <taxon>rosids</taxon>
        <taxon>malvids</taxon>
        <taxon>Sapindales</taxon>
        <taxon>Anacardiaceae</taxon>
        <taxon>Pistacia</taxon>
    </lineage>
</organism>
<sequence>MDLVATPVKVGSFLNNNNNETSHDCFKGASSMQEIPLDVSIKMVPKIATAEVEERDSSLQLPVNICSSNVLVEKQPNEDISLCLEENESNKQNDGHKASENCSPTNLQMANAEHFGKEDVKIAPEELDLASMKGDLRLSRNQSDSLKSTNLMEKQDLPSENDIVSHE</sequence>